<keyword evidence="8" id="KW-1185">Reference proteome</keyword>
<dbReference type="GO" id="GO:0032259">
    <property type="term" value="P:methylation"/>
    <property type="evidence" value="ECO:0007669"/>
    <property type="project" value="UniProtKB-KW"/>
</dbReference>
<keyword evidence="3" id="KW-0489">Methyltransferase</keyword>
<sequence>MAISPNDISLSEKEYIQLRDFIYKKIGVNLTESKKTLIVSRLSKRLRELNLASFEGYFRYIDTHKDEVQVLFNRLTTNVTNFFRENHHFEYLTKQHLPKIMTSDAKDKVLRIWSSACSTGEEPYTIAMVIDECLSKYPGWRVEILASDINTDALKKAQEGIYTKREIQGISYERLKEYFKLGVGPNAGLLKVKDSLRKYITFRQINLSANEYTIQGKLHVIFCRNVFIYFDKPTQNQITTRFANMVLDDGILFLGHSESIQSNASASAWNLVQQTIYKKNSR</sequence>
<dbReference type="InterPro" id="IPR000780">
    <property type="entry name" value="CheR_MeTrfase"/>
</dbReference>
<evidence type="ECO:0000313" key="8">
    <source>
        <dbReference type="Proteomes" id="UP000095255"/>
    </source>
</evidence>
<gene>
    <name evidence="7" type="ORF">BHU72_02175</name>
</gene>
<dbReference type="AlphaFoldDB" id="A0A1E5L652"/>
<dbReference type="RefSeq" id="WP_069701711.1">
    <property type="nucleotide sequence ID" value="NZ_MJAT01000012.1"/>
</dbReference>
<name>A0A1E5L652_9FIRM</name>
<evidence type="ECO:0000256" key="1">
    <source>
        <dbReference type="ARBA" id="ARBA00001541"/>
    </source>
</evidence>
<dbReference type="InterPro" id="IPR022642">
    <property type="entry name" value="CheR_C"/>
</dbReference>
<keyword evidence="5" id="KW-0949">S-adenosyl-L-methionine</keyword>
<dbReference type="PANTHER" id="PTHR24422:SF19">
    <property type="entry name" value="CHEMOTAXIS PROTEIN METHYLTRANSFERASE"/>
    <property type="match status" value="1"/>
</dbReference>
<feature type="domain" description="CheR-type methyltransferase" evidence="6">
    <location>
        <begin position="3"/>
        <end position="282"/>
    </location>
</feature>
<evidence type="ECO:0000256" key="4">
    <source>
        <dbReference type="ARBA" id="ARBA00022679"/>
    </source>
</evidence>
<protein>
    <recommendedName>
        <fullName evidence="2">protein-glutamate O-methyltransferase</fullName>
        <ecNumber evidence="2">2.1.1.80</ecNumber>
    </recommendedName>
</protein>
<dbReference type="Gene3D" id="1.10.155.10">
    <property type="entry name" value="Chemotaxis receptor methyltransferase CheR, N-terminal domain"/>
    <property type="match status" value="1"/>
</dbReference>
<dbReference type="Pfam" id="PF03705">
    <property type="entry name" value="CheR_N"/>
    <property type="match status" value="1"/>
</dbReference>
<dbReference type="InterPro" id="IPR022641">
    <property type="entry name" value="CheR_N"/>
</dbReference>
<keyword evidence="4" id="KW-0808">Transferase</keyword>
<dbReference type="InterPro" id="IPR029063">
    <property type="entry name" value="SAM-dependent_MTases_sf"/>
</dbReference>
<dbReference type="GO" id="GO:0008983">
    <property type="term" value="F:protein-glutamate O-methyltransferase activity"/>
    <property type="evidence" value="ECO:0007669"/>
    <property type="project" value="UniProtKB-EC"/>
</dbReference>
<dbReference type="EC" id="2.1.1.80" evidence="2"/>
<dbReference type="Pfam" id="PF01739">
    <property type="entry name" value="CheR"/>
    <property type="match status" value="1"/>
</dbReference>
<dbReference type="SUPFAM" id="SSF47757">
    <property type="entry name" value="Chemotaxis receptor methyltransferase CheR, N-terminal domain"/>
    <property type="match status" value="1"/>
</dbReference>
<accession>A0A1E5L652</accession>
<evidence type="ECO:0000256" key="5">
    <source>
        <dbReference type="ARBA" id="ARBA00022691"/>
    </source>
</evidence>
<dbReference type="EMBL" id="MJAT01000012">
    <property type="protein sequence ID" value="OEH85627.1"/>
    <property type="molecule type" value="Genomic_DNA"/>
</dbReference>
<dbReference type="InterPro" id="IPR026024">
    <property type="entry name" value="Chemotaxis_MeTrfase_CheR"/>
</dbReference>
<evidence type="ECO:0000256" key="2">
    <source>
        <dbReference type="ARBA" id="ARBA00012534"/>
    </source>
</evidence>
<organism evidence="7 8">
    <name type="scientific">Desulfuribacillus stibiiarsenatis</name>
    <dbReference type="NCBI Taxonomy" id="1390249"/>
    <lineage>
        <taxon>Bacteria</taxon>
        <taxon>Bacillati</taxon>
        <taxon>Bacillota</taxon>
        <taxon>Desulfuribacillia</taxon>
        <taxon>Desulfuribacillales</taxon>
        <taxon>Desulfuribacillaceae</taxon>
        <taxon>Desulfuribacillus</taxon>
    </lineage>
</organism>
<proteinExistence type="predicted"/>
<dbReference type="PANTHER" id="PTHR24422">
    <property type="entry name" value="CHEMOTAXIS PROTEIN METHYLTRANSFERASE"/>
    <property type="match status" value="1"/>
</dbReference>
<dbReference type="SMART" id="SM00138">
    <property type="entry name" value="MeTrc"/>
    <property type="match status" value="1"/>
</dbReference>
<dbReference type="SUPFAM" id="SSF53335">
    <property type="entry name" value="S-adenosyl-L-methionine-dependent methyltransferases"/>
    <property type="match status" value="1"/>
</dbReference>
<dbReference type="PROSITE" id="PS50123">
    <property type="entry name" value="CHER"/>
    <property type="match status" value="1"/>
</dbReference>
<evidence type="ECO:0000313" key="7">
    <source>
        <dbReference type="EMBL" id="OEH85627.1"/>
    </source>
</evidence>
<dbReference type="InterPro" id="IPR050903">
    <property type="entry name" value="Bact_Chemotaxis_MeTrfase"/>
</dbReference>
<dbReference type="OrthoDB" id="9816309at2"/>
<dbReference type="PIRSF" id="PIRSF000410">
    <property type="entry name" value="CheR"/>
    <property type="match status" value="1"/>
</dbReference>
<comment type="caution">
    <text evidence="7">The sequence shown here is derived from an EMBL/GenBank/DDBJ whole genome shotgun (WGS) entry which is preliminary data.</text>
</comment>
<dbReference type="STRING" id="1390249.BHU72_02175"/>
<comment type="catalytic activity">
    <reaction evidence="1">
        <text>L-glutamyl-[protein] + S-adenosyl-L-methionine = [protein]-L-glutamate 5-O-methyl ester + S-adenosyl-L-homocysteine</text>
        <dbReference type="Rhea" id="RHEA:24452"/>
        <dbReference type="Rhea" id="RHEA-COMP:10208"/>
        <dbReference type="Rhea" id="RHEA-COMP:10311"/>
        <dbReference type="ChEBI" id="CHEBI:29973"/>
        <dbReference type="ChEBI" id="CHEBI:57856"/>
        <dbReference type="ChEBI" id="CHEBI:59789"/>
        <dbReference type="ChEBI" id="CHEBI:82795"/>
        <dbReference type="EC" id="2.1.1.80"/>
    </reaction>
</comment>
<dbReference type="PRINTS" id="PR00996">
    <property type="entry name" value="CHERMTFRASE"/>
</dbReference>
<dbReference type="Gene3D" id="3.40.50.150">
    <property type="entry name" value="Vaccinia Virus protein VP39"/>
    <property type="match status" value="1"/>
</dbReference>
<reference evidence="7 8" key="1">
    <citation type="submission" date="2016-09" db="EMBL/GenBank/DDBJ databases">
        <title>Desulfuribacillus arsenicus sp. nov., an obligately anaerobic, dissimilatory arsenic- and antimonate-reducing bacterium isolated from anoxic sediments.</title>
        <authorList>
            <person name="Abin C.A."/>
            <person name="Hollibaugh J.T."/>
        </authorList>
    </citation>
    <scope>NUCLEOTIDE SEQUENCE [LARGE SCALE GENOMIC DNA]</scope>
    <source>
        <strain evidence="7 8">MLFW-2</strain>
    </source>
</reference>
<dbReference type="Proteomes" id="UP000095255">
    <property type="component" value="Unassembled WGS sequence"/>
</dbReference>
<dbReference type="InterPro" id="IPR036804">
    <property type="entry name" value="CheR_N_sf"/>
</dbReference>
<evidence type="ECO:0000256" key="3">
    <source>
        <dbReference type="ARBA" id="ARBA00022603"/>
    </source>
</evidence>
<evidence type="ECO:0000259" key="6">
    <source>
        <dbReference type="PROSITE" id="PS50123"/>
    </source>
</evidence>